<organism evidence="7 8">
    <name type="scientific">Durusdinium trenchii</name>
    <dbReference type="NCBI Taxonomy" id="1381693"/>
    <lineage>
        <taxon>Eukaryota</taxon>
        <taxon>Sar</taxon>
        <taxon>Alveolata</taxon>
        <taxon>Dinophyceae</taxon>
        <taxon>Suessiales</taxon>
        <taxon>Symbiodiniaceae</taxon>
        <taxon>Durusdinium</taxon>
    </lineage>
</organism>
<dbReference type="InterPro" id="IPR020806">
    <property type="entry name" value="PKS_PP-bd"/>
</dbReference>
<dbReference type="SUPFAM" id="SSF53901">
    <property type="entry name" value="Thiolase-like"/>
    <property type="match status" value="1"/>
</dbReference>
<sequence>MDRWTLRFLCISLCTFCDAILLDVGAPRTGTQSMYTAFRILGLNPLHSGYHPHTSRPPVCKYVLGDGGLENVLALLNGFDVAMDEPFMLIYEEVLAAFPDAKFILTIKEKESWYQNYWELLQEMQADAAIVVKNDSSKEDYYFNACSAMRLWGCDFSNPAPSPESKEACIRSYEQHNERVQKVIPPERLLVYNWTDGWHSLAHFLDRPIPDEEFPYTDDIGLPAVSVQWGPWAEVGMAARAGTTESGGYLRLDPAASLQAMAAILSLPVSLVGVARLNWSAFLAAQPKVPPFLENFQHHKKSSGLFARKSRDFVPLDLEFHTECDADLSDFSVPLMDMGLDSLSAVEFRNRVQASFDGLHLASTVMFDYPTVADLTDYIVAQFSEGDEEADAALGGGVKDLDANEPLAVIGMAARFPGCHGNGSNEYWAMICAGMDMITPVPIERWDNELYYDPDTSAPGKMYARFGGFIYGLEGFDNKMFGIAEAEAQAMDPHQRILLEAAYESFWNGGLDKEQLSNSNTGCYVGCATLGGISVQDIDIGPFTNIGSFPSGNSGRVSHALGLRGPCFTIDTACSSTLVALDCAAQGKRLGKCDRSAAAGRGSTTVGFCKMGLALSPDGRCKTFDESANGFTRADGAGSIILELQTAAEKNGKQELAMGLGVCVNQDGRSATITAPSGPAQQRCINAALQEASAKGLEVSMVEVHGTGTALGDPIEVGGMKSTLGKQRLDDNPLILAATKSIIGHTEGSAGVAGLIKMIAEFNYRIVPKNLHLKKMNPNIDLTDFPVIMPSSIIDWKVTRAMAGTSSFGFSGTNSHGRPAELR</sequence>
<dbReference type="InterPro" id="IPR036736">
    <property type="entry name" value="ACP-like_sf"/>
</dbReference>
<dbReference type="InterPro" id="IPR014030">
    <property type="entry name" value="Ketoacyl_synth_N"/>
</dbReference>
<dbReference type="PROSITE" id="PS52004">
    <property type="entry name" value="KS3_2"/>
    <property type="match status" value="1"/>
</dbReference>
<keyword evidence="3" id="KW-0808">Transferase</keyword>
<dbReference type="Pfam" id="PF00109">
    <property type="entry name" value="ketoacyl-synt"/>
    <property type="match status" value="1"/>
</dbReference>
<dbReference type="InterPro" id="IPR040632">
    <property type="entry name" value="Sulfotransfer_4"/>
</dbReference>
<dbReference type="InterPro" id="IPR009081">
    <property type="entry name" value="PP-bd_ACP"/>
</dbReference>
<keyword evidence="2" id="KW-0597">Phosphoprotein</keyword>
<dbReference type="InterPro" id="IPR020841">
    <property type="entry name" value="PKS_Beta-ketoAc_synthase_dom"/>
</dbReference>
<dbReference type="SUPFAM" id="SSF47336">
    <property type="entry name" value="ACP-like"/>
    <property type="match status" value="1"/>
</dbReference>
<keyword evidence="4" id="KW-0732">Signal</keyword>
<evidence type="ECO:0000256" key="4">
    <source>
        <dbReference type="SAM" id="SignalP"/>
    </source>
</evidence>
<dbReference type="PANTHER" id="PTHR43775">
    <property type="entry name" value="FATTY ACID SYNTHASE"/>
    <property type="match status" value="1"/>
</dbReference>
<evidence type="ECO:0000259" key="5">
    <source>
        <dbReference type="PROSITE" id="PS50075"/>
    </source>
</evidence>
<dbReference type="PROSITE" id="PS00606">
    <property type="entry name" value="KS3_1"/>
    <property type="match status" value="1"/>
</dbReference>
<dbReference type="CDD" id="cd00833">
    <property type="entry name" value="PKS"/>
    <property type="match status" value="1"/>
</dbReference>
<comment type="caution">
    <text evidence="7">The sequence shown here is derived from an EMBL/GenBank/DDBJ whole genome shotgun (WGS) entry which is preliminary data.</text>
</comment>
<dbReference type="EMBL" id="CAXAMM010041418">
    <property type="protein sequence ID" value="CAK9099316.1"/>
    <property type="molecule type" value="Genomic_DNA"/>
</dbReference>
<evidence type="ECO:0000256" key="2">
    <source>
        <dbReference type="ARBA" id="ARBA00022553"/>
    </source>
</evidence>
<accession>A0ABP0RFH1</accession>
<evidence type="ECO:0000256" key="1">
    <source>
        <dbReference type="ARBA" id="ARBA00022450"/>
    </source>
</evidence>
<dbReference type="InterPro" id="IPR014031">
    <property type="entry name" value="Ketoacyl_synth_C"/>
</dbReference>
<name>A0ABP0RFH1_9DINO</name>
<dbReference type="InterPro" id="IPR050091">
    <property type="entry name" value="PKS_NRPS_Biosynth_Enz"/>
</dbReference>
<dbReference type="SUPFAM" id="SSF52540">
    <property type="entry name" value="P-loop containing nucleoside triphosphate hydrolases"/>
    <property type="match status" value="1"/>
</dbReference>
<dbReference type="PROSITE" id="PS50075">
    <property type="entry name" value="CARRIER"/>
    <property type="match status" value="1"/>
</dbReference>
<dbReference type="Gene3D" id="3.40.47.10">
    <property type="match status" value="1"/>
</dbReference>
<evidence type="ECO:0000313" key="8">
    <source>
        <dbReference type="Proteomes" id="UP001642464"/>
    </source>
</evidence>
<keyword evidence="1" id="KW-0596">Phosphopantetheine</keyword>
<feature type="chain" id="PRO_5045431550" evidence="4">
    <location>
        <begin position="20"/>
        <end position="823"/>
    </location>
</feature>
<feature type="signal peptide" evidence="4">
    <location>
        <begin position="1"/>
        <end position="19"/>
    </location>
</feature>
<dbReference type="Gene3D" id="3.40.50.720">
    <property type="entry name" value="NAD(P)-binding Rossmann-like Domain"/>
    <property type="match status" value="1"/>
</dbReference>
<feature type="domain" description="Ketosynthase family 3 (KS3)" evidence="6">
    <location>
        <begin position="404"/>
        <end position="821"/>
    </location>
</feature>
<feature type="domain" description="Carrier" evidence="5">
    <location>
        <begin position="308"/>
        <end position="383"/>
    </location>
</feature>
<proteinExistence type="predicted"/>
<dbReference type="Proteomes" id="UP001642464">
    <property type="component" value="Unassembled WGS sequence"/>
</dbReference>
<dbReference type="Pfam" id="PF02801">
    <property type="entry name" value="Ketoacyl-synt_C"/>
    <property type="match status" value="1"/>
</dbReference>
<dbReference type="InterPro" id="IPR027417">
    <property type="entry name" value="P-loop_NTPase"/>
</dbReference>
<keyword evidence="8" id="KW-1185">Reference proteome</keyword>
<dbReference type="SMART" id="SM00825">
    <property type="entry name" value="PKS_KS"/>
    <property type="match status" value="1"/>
</dbReference>
<dbReference type="Gene3D" id="1.10.1200.10">
    <property type="entry name" value="ACP-like"/>
    <property type="match status" value="1"/>
</dbReference>
<dbReference type="Pfam" id="PF00550">
    <property type="entry name" value="PP-binding"/>
    <property type="match status" value="1"/>
</dbReference>
<gene>
    <name evidence="7" type="ORF">SCF082_LOCUS46514</name>
</gene>
<dbReference type="InterPro" id="IPR018201">
    <property type="entry name" value="Ketoacyl_synth_AS"/>
</dbReference>
<dbReference type="Pfam" id="PF17784">
    <property type="entry name" value="Sulfotransfer_4"/>
    <property type="match status" value="1"/>
</dbReference>
<evidence type="ECO:0000313" key="7">
    <source>
        <dbReference type="EMBL" id="CAK9099316.1"/>
    </source>
</evidence>
<evidence type="ECO:0000259" key="6">
    <source>
        <dbReference type="PROSITE" id="PS52004"/>
    </source>
</evidence>
<protein>
    <submittedName>
        <fullName evidence="7">Modules 3 and 4 (Narbonolide/10-deoxymethynolide synthase PikAII) (Pikromycin polyketide synthase component PikAII) (Pikromycin PKS component PikAII) (Type I modular polyketide synthase PikAII) (PKS)</fullName>
    </submittedName>
</protein>
<evidence type="ECO:0000256" key="3">
    <source>
        <dbReference type="ARBA" id="ARBA00022679"/>
    </source>
</evidence>
<dbReference type="PANTHER" id="PTHR43775:SF37">
    <property type="entry name" value="SI:DKEY-61P9.11"/>
    <property type="match status" value="1"/>
</dbReference>
<dbReference type="InterPro" id="IPR016039">
    <property type="entry name" value="Thiolase-like"/>
</dbReference>
<reference evidence="7 8" key="1">
    <citation type="submission" date="2024-02" db="EMBL/GenBank/DDBJ databases">
        <authorList>
            <person name="Chen Y."/>
            <person name="Shah S."/>
            <person name="Dougan E. K."/>
            <person name="Thang M."/>
            <person name="Chan C."/>
        </authorList>
    </citation>
    <scope>NUCLEOTIDE SEQUENCE [LARGE SCALE GENOMIC DNA]</scope>
</reference>
<dbReference type="Gene3D" id="3.40.50.300">
    <property type="entry name" value="P-loop containing nucleotide triphosphate hydrolases"/>
    <property type="match status" value="1"/>
</dbReference>
<dbReference type="SMART" id="SM00823">
    <property type="entry name" value="PKS_PP"/>
    <property type="match status" value="1"/>
</dbReference>